<dbReference type="SUPFAM" id="SSF55874">
    <property type="entry name" value="ATPase domain of HSP90 chaperone/DNA topoisomerase II/histidine kinase"/>
    <property type="match status" value="1"/>
</dbReference>
<name>A0ABY6DUM9_9ACTN</name>
<protein>
    <submittedName>
        <fullName evidence="3">SpoIIE family protein phosphatase</fullName>
    </submittedName>
</protein>
<feature type="domain" description="PAS" evidence="2">
    <location>
        <begin position="9"/>
        <end position="46"/>
    </location>
</feature>
<keyword evidence="4" id="KW-1185">Reference proteome</keyword>
<sequence length="778" mass="82980">MEQAAAAAIVDARGTLTGWSEGARRLTGYTAEEVVGRAVQELLAEDVPLPGLTALTGTVVLRHRDGHPLPLRLSVHPVMGADGSPQGFVVTTAPATADAVLVARAFQQAPVAMSVFDLGQRYIRANDRAGEILQVDADTLTGRYLPDTVADDESGRRLHRQLRRVAETGLPVHYESYTRAPSERREHAWTIDMWPVCCAPGEMTAVAMSAVDNSEQYWARRRLVLLNEASTVIGTTLDVPRTAGELLEVVVPGVADFASVDLLDWVLGAEEPPVLAEGDVALRRIAHRSVTEGTPEAAVQLGDVDTYSPFSPPARALREGRAVLRRVGEPDFDRWVQERNARGVGDAAYRRGAHSLVAVPLRARGTTLGVAVLVRIVNPDPYAADDAVLAEELASRAAVCVDNARRFARERGTALALQHSLLPRGLPGQAAVEVAHRYLPSGSLAGIGGDWFDVIPLSGSRVALVVGDVVGHGIRSSATMGRLRTAVRTLADVDLPPDELLTHLDDLVTHLATGEGGDEVGELGATCLYAVYDPVTRRLALAAAGHPAPAVLAPDGTARLVTMSAGPPLGVGGLPFEARELDLEEGSLIALYTDGLIGEGRERDLDHGTTELCRALETPSGSLDALCDTVLKSVLSEEPGDDVALLLARTRALGADRVGTWDVPPDPASVATARQYAVDRLADWGLDEAGFVTELVVSELVTNAIRYGGPPIQLRLIRDRSLICEVSDGSSTSPHLRRAHAYDEGGRGLLLVAQLTQRWGSRQTSEGKTIWAEQPLPD</sequence>
<dbReference type="InterPro" id="IPR000014">
    <property type="entry name" value="PAS"/>
</dbReference>
<dbReference type="RefSeq" id="WP_263228284.1">
    <property type="nucleotide sequence ID" value="NZ_CP106793.1"/>
</dbReference>
<dbReference type="InterPro" id="IPR001932">
    <property type="entry name" value="PPM-type_phosphatase-like_dom"/>
</dbReference>
<proteinExistence type="predicted"/>
<dbReference type="CDD" id="cd00130">
    <property type="entry name" value="PAS"/>
    <property type="match status" value="1"/>
</dbReference>
<dbReference type="Gene3D" id="3.60.40.10">
    <property type="entry name" value="PPM-type phosphatase domain"/>
    <property type="match status" value="1"/>
</dbReference>
<dbReference type="InterPro" id="IPR036890">
    <property type="entry name" value="HATPase_C_sf"/>
</dbReference>
<dbReference type="PANTHER" id="PTHR43156:SF2">
    <property type="entry name" value="STAGE II SPORULATION PROTEIN E"/>
    <property type="match status" value="1"/>
</dbReference>
<dbReference type="InterPro" id="IPR013656">
    <property type="entry name" value="PAS_4"/>
</dbReference>
<accession>A0ABY6DUM9</accession>
<dbReference type="InterPro" id="IPR052016">
    <property type="entry name" value="Bact_Sigma-Reg"/>
</dbReference>
<dbReference type="Pfam" id="PF01590">
    <property type="entry name" value="GAF"/>
    <property type="match status" value="1"/>
</dbReference>
<dbReference type="Proteomes" id="UP001061298">
    <property type="component" value="Chromosome"/>
</dbReference>
<dbReference type="Gene3D" id="3.30.450.20">
    <property type="entry name" value="PAS domain"/>
    <property type="match status" value="2"/>
</dbReference>
<evidence type="ECO:0000259" key="2">
    <source>
        <dbReference type="PROSITE" id="PS50112"/>
    </source>
</evidence>
<dbReference type="EMBL" id="CP106793">
    <property type="protein sequence ID" value="UXY18059.1"/>
    <property type="molecule type" value="Genomic_DNA"/>
</dbReference>
<dbReference type="NCBIfam" id="TIGR00229">
    <property type="entry name" value="sensory_box"/>
    <property type="match status" value="1"/>
</dbReference>
<dbReference type="Pfam" id="PF08448">
    <property type="entry name" value="PAS_4"/>
    <property type="match status" value="1"/>
</dbReference>
<dbReference type="Pfam" id="PF07228">
    <property type="entry name" value="SpoIIE"/>
    <property type="match status" value="1"/>
</dbReference>
<dbReference type="InterPro" id="IPR035965">
    <property type="entry name" value="PAS-like_dom_sf"/>
</dbReference>
<keyword evidence="1" id="KW-0378">Hydrolase</keyword>
<evidence type="ECO:0000313" key="4">
    <source>
        <dbReference type="Proteomes" id="UP001061298"/>
    </source>
</evidence>
<reference evidence="3" key="1">
    <citation type="submission" date="2022-10" db="EMBL/GenBank/DDBJ databases">
        <authorList>
            <person name="Mo P."/>
        </authorList>
    </citation>
    <scope>NUCLEOTIDE SEQUENCE</scope>
    <source>
        <strain evidence="3">HUAS 13-4</strain>
    </source>
</reference>
<dbReference type="PROSITE" id="PS50112">
    <property type="entry name" value="PAS"/>
    <property type="match status" value="1"/>
</dbReference>
<dbReference type="InterPro" id="IPR036457">
    <property type="entry name" value="PPM-type-like_dom_sf"/>
</dbReference>
<dbReference type="Pfam" id="PF13426">
    <property type="entry name" value="PAS_9"/>
    <property type="match status" value="1"/>
</dbReference>
<dbReference type="SUPFAM" id="SSF55781">
    <property type="entry name" value="GAF domain-like"/>
    <property type="match status" value="1"/>
</dbReference>
<dbReference type="SUPFAM" id="SSF55785">
    <property type="entry name" value="PYP-like sensor domain (PAS domain)"/>
    <property type="match status" value="2"/>
</dbReference>
<dbReference type="InterPro" id="IPR003594">
    <property type="entry name" value="HATPase_dom"/>
</dbReference>
<dbReference type="SMART" id="SM00065">
    <property type="entry name" value="GAF"/>
    <property type="match status" value="1"/>
</dbReference>
<dbReference type="Gene3D" id="3.30.565.10">
    <property type="entry name" value="Histidine kinase-like ATPase, C-terminal domain"/>
    <property type="match status" value="1"/>
</dbReference>
<dbReference type="PANTHER" id="PTHR43156">
    <property type="entry name" value="STAGE II SPORULATION PROTEIN E-RELATED"/>
    <property type="match status" value="1"/>
</dbReference>
<organism evidence="3 4">
    <name type="scientific">Streptomyces cynarae</name>
    <dbReference type="NCBI Taxonomy" id="2981134"/>
    <lineage>
        <taxon>Bacteria</taxon>
        <taxon>Bacillati</taxon>
        <taxon>Actinomycetota</taxon>
        <taxon>Actinomycetes</taxon>
        <taxon>Kitasatosporales</taxon>
        <taxon>Streptomycetaceae</taxon>
        <taxon>Streptomyces</taxon>
    </lineage>
</organism>
<dbReference type="InterPro" id="IPR029016">
    <property type="entry name" value="GAF-like_dom_sf"/>
</dbReference>
<dbReference type="SUPFAM" id="SSF81606">
    <property type="entry name" value="PP2C-like"/>
    <property type="match status" value="1"/>
</dbReference>
<dbReference type="SMART" id="SM00331">
    <property type="entry name" value="PP2C_SIG"/>
    <property type="match status" value="1"/>
</dbReference>
<evidence type="ECO:0000313" key="3">
    <source>
        <dbReference type="EMBL" id="UXY18059.1"/>
    </source>
</evidence>
<evidence type="ECO:0000256" key="1">
    <source>
        <dbReference type="ARBA" id="ARBA00022801"/>
    </source>
</evidence>
<dbReference type="InterPro" id="IPR003018">
    <property type="entry name" value="GAF"/>
</dbReference>
<dbReference type="Pfam" id="PF13581">
    <property type="entry name" value="HATPase_c_2"/>
    <property type="match status" value="1"/>
</dbReference>
<dbReference type="Gene3D" id="3.30.450.40">
    <property type="match status" value="1"/>
</dbReference>
<dbReference type="CDD" id="cd16936">
    <property type="entry name" value="HATPase_RsbW-like"/>
    <property type="match status" value="1"/>
</dbReference>
<gene>
    <name evidence="3" type="ORF">N8I84_04475</name>
</gene>